<keyword evidence="6" id="KW-1185">Reference proteome</keyword>
<evidence type="ECO:0000259" key="4">
    <source>
        <dbReference type="SMART" id="SM00797"/>
    </source>
</evidence>
<dbReference type="SUPFAM" id="SSF50891">
    <property type="entry name" value="Cyclophilin-like"/>
    <property type="match status" value="1"/>
</dbReference>
<evidence type="ECO:0000313" key="6">
    <source>
        <dbReference type="Proteomes" id="UP001595816"/>
    </source>
</evidence>
<dbReference type="PANTHER" id="PTHR43309">
    <property type="entry name" value="5-OXOPROLINASE SUBUNIT C"/>
    <property type="match status" value="1"/>
</dbReference>
<keyword evidence="1" id="KW-0547">Nucleotide-binding</keyword>
<name>A0ABV8LU65_9ACTN</name>
<evidence type="ECO:0000313" key="5">
    <source>
        <dbReference type="EMBL" id="MFC4134089.1"/>
    </source>
</evidence>
<dbReference type="InterPro" id="IPR029000">
    <property type="entry name" value="Cyclophilin-like_dom_sf"/>
</dbReference>
<organism evidence="5 6">
    <name type="scientific">Hamadaea flava</name>
    <dbReference type="NCBI Taxonomy" id="1742688"/>
    <lineage>
        <taxon>Bacteria</taxon>
        <taxon>Bacillati</taxon>
        <taxon>Actinomycetota</taxon>
        <taxon>Actinomycetes</taxon>
        <taxon>Micromonosporales</taxon>
        <taxon>Micromonosporaceae</taxon>
        <taxon>Hamadaea</taxon>
    </lineage>
</organism>
<dbReference type="InterPro" id="IPR052708">
    <property type="entry name" value="PxpC"/>
</dbReference>
<dbReference type="Gene3D" id="2.40.100.10">
    <property type="entry name" value="Cyclophilin-like"/>
    <property type="match status" value="1"/>
</dbReference>
<keyword evidence="2" id="KW-0378">Hydrolase</keyword>
<reference evidence="6" key="1">
    <citation type="journal article" date="2019" name="Int. J. Syst. Evol. Microbiol.">
        <title>The Global Catalogue of Microorganisms (GCM) 10K type strain sequencing project: providing services to taxonomists for standard genome sequencing and annotation.</title>
        <authorList>
            <consortium name="The Broad Institute Genomics Platform"/>
            <consortium name="The Broad Institute Genome Sequencing Center for Infectious Disease"/>
            <person name="Wu L."/>
            <person name="Ma J."/>
        </authorList>
    </citation>
    <scope>NUCLEOTIDE SEQUENCE [LARGE SCALE GENOMIC DNA]</scope>
    <source>
        <strain evidence="6">CGMCC 4.7289</strain>
    </source>
</reference>
<evidence type="ECO:0000256" key="2">
    <source>
        <dbReference type="ARBA" id="ARBA00022801"/>
    </source>
</evidence>
<keyword evidence="3" id="KW-0067">ATP-binding</keyword>
<dbReference type="PANTHER" id="PTHR43309:SF3">
    <property type="entry name" value="5-OXOPROLINASE SUBUNIT C"/>
    <property type="match status" value="1"/>
</dbReference>
<dbReference type="Pfam" id="PF02626">
    <property type="entry name" value="CT_A_B"/>
    <property type="match status" value="1"/>
</dbReference>
<dbReference type="Proteomes" id="UP001595816">
    <property type="component" value="Unassembled WGS sequence"/>
</dbReference>
<dbReference type="InterPro" id="IPR003778">
    <property type="entry name" value="CT_A_B"/>
</dbReference>
<gene>
    <name evidence="5" type="ORF">ACFOZ4_26050</name>
</gene>
<dbReference type="SMART" id="SM00797">
    <property type="entry name" value="AHS2"/>
    <property type="match status" value="1"/>
</dbReference>
<comment type="caution">
    <text evidence="5">The sequence shown here is derived from an EMBL/GenBank/DDBJ whole genome shotgun (WGS) entry which is preliminary data.</text>
</comment>
<dbReference type="RefSeq" id="WP_372503201.1">
    <property type="nucleotide sequence ID" value="NZ_JAMZDZ010000001.1"/>
</dbReference>
<dbReference type="EMBL" id="JBHSAY010000015">
    <property type="protein sequence ID" value="MFC4134089.1"/>
    <property type="molecule type" value="Genomic_DNA"/>
</dbReference>
<dbReference type="NCBIfam" id="TIGR00724">
    <property type="entry name" value="urea_amlyse_rel"/>
    <property type="match status" value="1"/>
</dbReference>
<accession>A0ABV8LU65</accession>
<evidence type="ECO:0000256" key="3">
    <source>
        <dbReference type="ARBA" id="ARBA00022840"/>
    </source>
</evidence>
<feature type="domain" description="Carboxyltransferase" evidence="4">
    <location>
        <begin position="46"/>
        <end position="305"/>
    </location>
</feature>
<proteinExistence type="predicted"/>
<evidence type="ECO:0000256" key="1">
    <source>
        <dbReference type="ARBA" id="ARBA00022741"/>
    </source>
</evidence>
<sequence>MGRTAYAARPARSRNARPLRGGVVIQVLRPGLLSTIQDLGRTGLASLAVPRSGAADRTALRLANRLVGNPEGLAGIETTLLGVDLRFTEARWVAVTGALCPVRVDGRPSTMDRPVHIPAGGVLSLGAAAEGVRSYLAVAGGIAVEPVLGSRSTDTMSGLGPPRLAAGDLLPLGTPLGVPAEVDWAPRSPAPATALVRLLPGPRDDWFELTALVEYAVDPASDRVGVRLRGPALARVRDGELPSEGMLPGAVQVPPDGQPVIMLADHPTTGGYPVVGVVHPDDLSLVAQARPGTAIRFAVSPRSRP</sequence>
<protein>
    <submittedName>
        <fullName evidence="5">Biotin-dependent carboxyltransferase family protein</fullName>
    </submittedName>
</protein>